<dbReference type="SUPFAM" id="SSF50729">
    <property type="entry name" value="PH domain-like"/>
    <property type="match status" value="1"/>
</dbReference>
<evidence type="ECO:0000313" key="2">
    <source>
        <dbReference type="EMBL" id="OQR83606.1"/>
    </source>
</evidence>
<comment type="caution">
    <text evidence="2">The sequence shown here is derived from an EMBL/GenBank/DDBJ whole genome shotgun (WGS) entry which is preliminary data.</text>
</comment>
<accession>A0A1V9YD51</accession>
<keyword evidence="3" id="KW-1185">Reference proteome</keyword>
<reference evidence="2 3" key="1">
    <citation type="journal article" date="2014" name="Genome Biol. Evol.">
        <title>The secreted proteins of Achlya hypogyna and Thraustotheca clavata identify the ancestral oomycete secretome and reveal gene acquisitions by horizontal gene transfer.</title>
        <authorList>
            <person name="Misner I."/>
            <person name="Blouin N."/>
            <person name="Leonard G."/>
            <person name="Richards T.A."/>
            <person name="Lane C.E."/>
        </authorList>
    </citation>
    <scope>NUCLEOTIDE SEQUENCE [LARGE SCALE GENOMIC DNA]</scope>
    <source>
        <strain evidence="2 3">ATCC 48635</strain>
    </source>
</reference>
<evidence type="ECO:0000259" key="1">
    <source>
        <dbReference type="PROSITE" id="PS50003"/>
    </source>
</evidence>
<organism evidence="2 3">
    <name type="scientific">Achlya hypogyna</name>
    <name type="common">Oomycete</name>
    <name type="synonym">Protoachlya hypogyna</name>
    <dbReference type="NCBI Taxonomy" id="1202772"/>
    <lineage>
        <taxon>Eukaryota</taxon>
        <taxon>Sar</taxon>
        <taxon>Stramenopiles</taxon>
        <taxon>Oomycota</taxon>
        <taxon>Saprolegniomycetes</taxon>
        <taxon>Saprolegniales</taxon>
        <taxon>Achlyaceae</taxon>
        <taxon>Achlya</taxon>
    </lineage>
</organism>
<dbReference type="Proteomes" id="UP000243579">
    <property type="component" value="Unassembled WGS sequence"/>
</dbReference>
<proteinExistence type="predicted"/>
<name>A0A1V9YD51_ACHHY</name>
<sequence length="166" mass="18973">MEGLLLHVDERNESVGDIRYLELQEGQLRLFTAAATTLIATYDLEPYYVQSAVVANKVSLLPHQFRIELYKGGRLARSLRFAAPSADALLAWRNAIHHWRRKVFDASPVTRDEMIADFGTLLEYIETHEVRPRKRTTGVSRRWSLASIKTLMPRRPTTLKKAASLP</sequence>
<dbReference type="PROSITE" id="PS50003">
    <property type="entry name" value="PH_DOMAIN"/>
    <property type="match status" value="1"/>
</dbReference>
<gene>
    <name evidence="2" type="ORF">ACHHYP_14498</name>
</gene>
<dbReference type="AlphaFoldDB" id="A0A1V9YD51"/>
<feature type="domain" description="PH" evidence="1">
    <location>
        <begin position="1"/>
        <end position="101"/>
    </location>
</feature>
<dbReference type="EMBL" id="JNBR01002133">
    <property type="protein sequence ID" value="OQR83606.1"/>
    <property type="molecule type" value="Genomic_DNA"/>
</dbReference>
<dbReference type="InterPro" id="IPR001849">
    <property type="entry name" value="PH_domain"/>
</dbReference>
<evidence type="ECO:0000313" key="3">
    <source>
        <dbReference type="Proteomes" id="UP000243579"/>
    </source>
</evidence>
<protein>
    <recommendedName>
        <fullName evidence="1">PH domain-containing protein</fullName>
    </recommendedName>
</protein>
<dbReference type="OrthoDB" id="67644at2759"/>